<name>V6IW08_9BACL</name>
<dbReference type="GO" id="GO:0003700">
    <property type="term" value="F:DNA-binding transcription factor activity"/>
    <property type="evidence" value="ECO:0007669"/>
    <property type="project" value="InterPro"/>
</dbReference>
<dbReference type="SUPFAM" id="SSF46785">
    <property type="entry name" value="Winged helix' DNA-binding domain"/>
    <property type="match status" value="1"/>
</dbReference>
<comment type="cofactor">
    <cofactor evidence="1">
        <name>pyridoxal 5'-phosphate</name>
        <dbReference type="ChEBI" id="CHEBI:597326"/>
    </cofactor>
</comment>
<dbReference type="InterPro" id="IPR015421">
    <property type="entry name" value="PyrdxlP-dep_Trfase_major"/>
</dbReference>
<dbReference type="RefSeq" id="WP_023510701.1">
    <property type="nucleotide sequence ID" value="NZ_AWTC01000012.1"/>
</dbReference>
<dbReference type="Proteomes" id="UP000018296">
    <property type="component" value="Unassembled WGS sequence"/>
</dbReference>
<dbReference type="InterPro" id="IPR000524">
    <property type="entry name" value="Tscrpt_reg_HTH_GntR"/>
</dbReference>
<proteinExistence type="inferred from homology"/>
<keyword evidence="3" id="KW-0808">Transferase</keyword>
<accession>V6IW08</accession>
<gene>
    <name evidence="9" type="ORF">P343_12295</name>
</gene>
<dbReference type="SUPFAM" id="SSF53383">
    <property type="entry name" value="PLP-dependent transferases"/>
    <property type="match status" value="1"/>
</dbReference>
<keyword evidence="6" id="KW-0238">DNA-binding</keyword>
<comment type="caution">
    <text evidence="9">The sequence shown here is derived from an EMBL/GenBank/DDBJ whole genome shotgun (WGS) entry which is preliminary data.</text>
</comment>
<dbReference type="GO" id="GO:0030170">
    <property type="term" value="F:pyridoxal phosphate binding"/>
    <property type="evidence" value="ECO:0007669"/>
    <property type="project" value="InterPro"/>
</dbReference>
<dbReference type="InterPro" id="IPR004839">
    <property type="entry name" value="Aminotransferase_I/II_large"/>
</dbReference>
<organism evidence="9 10">
    <name type="scientific">Sporolactobacillus laevolacticus DSM 442</name>
    <dbReference type="NCBI Taxonomy" id="1395513"/>
    <lineage>
        <taxon>Bacteria</taxon>
        <taxon>Bacillati</taxon>
        <taxon>Bacillota</taxon>
        <taxon>Bacilli</taxon>
        <taxon>Bacillales</taxon>
        <taxon>Sporolactobacillaceae</taxon>
        <taxon>Sporolactobacillus</taxon>
    </lineage>
</organism>
<dbReference type="Pfam" id="PF00392">
    <property type="entry name" value="GntR"/>
    <property type="match status" value="1"/>
</dbReference>
<evidence type="ECO:0000256" key="7">
    <source>
        <dbReference type="ARBA" id="ARBA00023163"/>
    </source>
</evidence>
<dbReference type="InterPro" id="IPR036390">
    <property type="entry name" value="WH_DNA-bd_sf"/>
</dbReference>
<dbReference type="InterPro" id="IPR015424">
    <property type="entry name" value="PyrdxlP-dep_Trfase"/>
</dbReference>
<dbReference type="PANTHER" id="PTHR46577">
    <property type="entry name" value="HTH-TYPE TRANSCRIPTIONAL REGULATORY PROTEIN GABR"/>
    <property type="match status" value="1"/>
</dbReference>
<keyword evidence="10" id="KW-1185">Reference proteome</keyword>
<evidence type="ECO:0000256" key="5">
    <source>
        <dbReference type="ARBA" id="ARBA00023015"/>
    </source>
</evidence>
<feature type="domain" description="HTH gntR-type" evidence="8">
    <location>
        <begin position="13"/>
        <end position="81"/>
    </location>
</feature>
<dbReference type="EMBL" id="AWTC01000012">
    <property type="protein sequence ID" value="EST11355.1"/>
    <property type="molecule type" value="Genomic_DNA"/>
</dbReference>
<dbReference type="PANTHER" id="PTHR46577:SF1">
    <property type="entry name" value="HTH-TYPE TRANSCRIPTIONAL REGULATORY PROTEIN GABR"/>
    <property type="match status" value="1"/>
</dbReference>
<keyword evidence="3" id="KW-0032">Aminotransferase</keyword>
<dbReference type="GO" id="GO:0008483">
    <property type="term" value="F:transaminase activity"/>
    <property type="evidence" value="ECO:0007669"/>
    <property type="project" value="UniProtKB-KW"/>
</dbReference>
<dbReference type="Gene3D" id="3.40.640.10">
    <property type="entry name" value="Type I PLP-dependent aspartate aminotransferase-like (Major domain)"/>
    <property type="match status" value="1"/>
</dbReference>
<sequence>MEIIPKLDDRLKDSLYIQLYRYFKHEIEQFTFETGMRLPSIRYLADRLNVSNTTVQMAYQQLLAEGYIESRARSGYFIAELDSDFIESTVTPCTKLSSEDSSEQKEKHILYDFFMSDIDTDHFPLASWRKYANKLLNSEHKDVLKYGEYQGELGLRKALSDYLHRSRGVHCTPEQVVIASGTQSILHILYQLIRWKNKRLAMEDPGYQGVRRSLQGQDIKLVPIPVEKDGLSIREFKKVQADAVYITPSHQYPLGMVMPIAKRIQLLAWANEQESWIIEDDYDGEFRYRGKPIPSLQGIDEHSRVIYIGTFSKSLMPAIRVSYMVLPPALLETYKHLEWGQTASRLHQQTLTLFIENGEWEQHIRKMRTLYKKKQAVLLETIKSVMGEHVHVSGQNAGLHIVLHVKSNCPADTLIACAEKAGIKVYGTSSYLNQNKTSCSLPILLGFGGLSLNDIKQGIKLLHKAWLPYYKSSEQCSVTP</sequence>
<dbReference type="eggNOG" id="COG1167">
    <property type="taxonomic scope" value="Bacteria"/>
</dbReference>
<dbReference type="GO" id="GO:0003677">
    <property type="term" value="F:DNA binding"/>
    <property type="evidence" value="ECO:0007669"/>
    <property type="project" value="UniProtKB-KW"/>
</dbReference>
<dbReference type="CDD" id="cd07377">
    <property type="entry name" value="WHTH_GntR"/>
    <property type="match status" value="1"/>
</dbReference>
<evidence type="ECO:0000259" key="8">
    <source>
        <dbReference type="PROSITE" id="PS50949"/>
    </source>
</evidence>
<keyword evidence="4" id="KW-0663">Pyridoxal phosphate</keyword>
<dbReference type="InterPro" id="IPR051446">
    <property type="entry name" value="HTH_trans_reg/aminotransferase"/>
</dbReference>
<dbReference type="Gene3D" id="1.10.10.10">
    <property type="entry name" value="Winged helix-like DNA-binding domain superfamily/Winged helix DNA-binding domain"/>
    <property type="match status" value="1"/>
</dbReference>
<reference evidence="9 10" key="1">
    <citation type="journal article" date="2013" name="Genome Announc.">
        <title>Genome Sequence of Sporolactobacillus laevolacticus DSM442, an Efficient Polymer-Grade D-Lactate Producer from Agricultural Waste Cottonseed as a Nitrogen Source.</title>
        <authorList>
            <person name="Wang H."/>
            <person name="Wang L."/>
            <person name="Ju J."/>
            <person name="Yu B."/>
            <person name="Ma Y."/>
        </authorList>
    </citation>
    <scope>NUCLEOTIDE SEQUENCE [LARGE SCALE GENOMIC DNA]</scope>
    <source>
        <strain evidence="9 10">DSM 442</strain>
    </source>
</reference>
<evidence type="ECO:0000256" key="2">
    <source>
        <dbReference type="ARBA" id="ARBA00005384"/>
    </source>
</evidence>
<comment type="similarity">
    <text evidence="2">In the C-terminal section; belongs to the class-I pyridoxal-phosphate-dependent aminotransferase family.</text>
</comment>
<dbReference type="PROSITE" id="PS50949">
    <property type="entry name" value="HTH_GNTR"/>
    <property type="match status" value="1"/>
</dbReference>
<evidence type="ECO:0000313" key="10">
    <source>
        <dbReference type="Proteomes" id="UP000018296"/>
    </source>
</evidence>
<dbReference type="Pfam" id="PF00155">
    <property type="entry name" value="Aminotran_1_2"/>
    <property type="match status" value="1"/>
</dbReference>
<evidence type="ECO:0000256" key="3">
    <source>
        <dbReference type="ARBA" id="ARBA00022576"/>
    </source>
</evidence>
<keyword evidence="7" id="KW-0804">Transcription</keyword>
<dbReference type="STRING" id="1395513.P343_12295"/>
<dbReference type="InterPro" id="IPR036388">
    <property type="entry name" value="WH-like_DNA-bd_sf"/>
</dbReference>
<evidence type="ECO:0000256" key="6">
    <source>
        <dbReference type="ARBA" id="ARBA00023125"/>
    </source>
</evidence>
<evidence type="ECO:0000256" key="1">
    <source>
        <dbReference type="ARBA" id="ARBA00001933"/>
    </source>
</evidence>
<evidence type="ECO:0000256" key="4">
    <source>
        <dbReference type="ARBA" id="ARBA00022898"/>
    </source>
</evidence>
<keyword evidence="5" id="KW-0805">Transcription regulation</keyword>
<dbReference type="CDD" id="cd00609">
    <property type="entry name" value="AAT_like"/>
    <property type="match status" value="1"/>
</dbReference>
<dbReference type="OrthoDB" id="9808770at2"/>
<dbReference type="SMART" id="SM00345">
    <property type="entry name" value="HTH_GNTR"/>
    <property type="match status" value="1"/>
</dbReference>
<evidence type="ECO:0000313" key="9">
    <source>
        <dbReference type="EMBL" id="EST11355.1"/>
    </source>
</evidence>
<protein>
    <submittedName>
        <fullName evidence="9">GntR family transcriptional regulator</fullName>
    </submittedName>
</protein>
<dbReference type="AlphaFoldDB" id="V6IW08"/>
<dbReference type="PATRIC" id="fig|1395513.3.peg.2494"/>